<sequence length="305" mass="35071">MRFCPSSNVDIRDDIILLDRGDYTSCTVNLCGATLTSWRINNKEMIFASRESHYTGLIRGGIQFIFPVIGEWEFGPHNGFARNSLWTVKEGPVRTENGDVYAVVSLPSNPYTESVWSHKFRLKYKIVLHEKKIVFHMGVENLSKYYPFTFKIMQQALMKVPDVTKCEIIGLKNCKYKNCLTGEIAVEDREKVTISKYTDRIYINADNEVIVTNTIKGGKLDFIKQSTHDITLWNPWSEKSKEIACLSADEYIGFIGVQAGLRSTTCLEPLSCWKARQTFEYIAPKENKKERKAPKDFYDLFEGYC</sequence>
<dbReference type="PANTHER" id="PTHR11122:SF13">
    <property type="entry name" value="GLUCOSE-6-PHOSPHATE 1-EPIMERASE"/>
    <property type="match status" value="1"/>
</dbReference>
<evidence type="ECO:0000256" key="7">
    <source>
        <dbReference type="PIRNR" id="PIRNR016020"/>
    </source>
</evidence>
<dbReference type="EC" id="5.1.3.15" evidence="7"/>
<dbReference type="InterPro" id="IPR008183">
    <property type="entry name" value="Aldose_1/G6P_1-epimerase"/>
</dbReference>
<protein>
    <recommendedName>
        <fullName evidence="7">glucose-6-phosphate 1-epimerase</fullName>
        <ecNumber evidence="7">5.1.3.15</ecNumber>
    </recommendedName>
</protein>
<dbReference type="PANTHER" id="PTHR11122">
    <property type="entry name" value="APOSPORY-ASSOCIATED PROTEIN C-RELATED"/>
    <property type="match status" value="1"/>
</dbReference>
<accession>A0AAV8W945</accession>
<gene>
    <name evidence="8" type="ORF">NQ315_007610</name>
</gene>
<evidence type="ECO:0000313" key="8">
    <source>
        <dbReference type="EMBL" id="KAJ8922580.1"/>
    </source>
</evidence>
<reference evidence="8 9" key="1">
    <citation type="journal article" date="2023" name="Insect Mol. Biol.">
        <title>Genome sequencing provides insights into the evolution of gene families encoding plant cell wall-degrading enzymes in longhorned beetles.</title>
        <authorList>
            <person name="Shin N.R."/>
            <person name="Okamura Y."/>
            <person name="Kirsch R."/>
            <person name="Pauchet Y."/>
        </authorList>
    </citation>
    <scope>NUCLEOTIDE SEQUENCE [LARGE SCALE GENOMIC DNA]</scope>
    <source>
        <strain evidence="8">EAD_L_NR</strain>
    </source>
</reference>
<evidence type="ECO:0000256" key="4">
    <source>
        <dbReference type="ARBA" id="ARBA00005866"/>
    </source>
</evidence>
<keyword evidence="5 7" id="KW-0413">Isomerase</keyword>
<comment type="pathway">
    <text evidence="3">Carbohydrate metabolism; galactose metabolism.</text>
</comment>
<comment type="catalytic activity">
    <reaction evidence="2">
        <text>alpha-D-galactose = beta-D-galactose</text>
        <dbReference type="Rhea" id="RHEA:28675"/>
        <dbReference type="ChEBI" id="CHEBI:27667"/>
        <dbReference type="ChEBI" id="CHEBI:28061"/>
        <dbReference type="EC" id="5.1.3.3"/>
    </reaction>
    <physiologicalReaction direction="right-to-left" evidence="2">
        <dbReference type="Rhea" id="RHEA:28677"/>
    </physiologicalReaction>
</comment>
<dbReference type="GO" id="GO:0047938">
    <property type="term" value="F:glucose-6-phosphate 1-epimerase activity"/>
    <property type="evidence" value="ECO:0007669"/>
    <property type="project" value="UniProtKB-UniRule"/>
</dbReference>
<name>A0AAV8W945_9CUCU</name>
<comment type="catalytic activity">
    <reaction evidence="1">
        <text>alpha-D-glucose 6-phosphate = beta-D-glucose 6-phosphate</text>
        <dbReference type="Rhea" id="RHEA:16249"/>
        <dbReference type="ChEBI" id="CHEBI:58225"/>
        <dbReference type="ChEBI" id="CHEBI:58247"/>
        <dbReference type="EC" id="5.1.3.15"/>
    </reaction>
</comment>
<evidence type="ECO:0000256" key="5">
    <source>
        <dbReference type="ARBA" id="ARBA00023235"/>
    </source>
</evidence>
<dbReference type="InterPro" id="IPR025532">
    <property type="entry name" value="G6P_1-epimerase"/>
</dbReference>
<dbReference type="AlphaFoldDB" id="A0AAV8W945"/>
<dbReference type="GO" id="GO:0005737">
    <property type="term" value="C:cytoplasm"/>
    <property type="evidence" value="ECO:0007669"/>
    <property type="project" value="TreeGrafter"/>
</dbReference>
<dbReference type="InterPro" id="IPR014718">
    <property type="entry name" value="GH-type_carb-bd"/>
</dbReference>
<proteinExistence type="inferred from homology"/>
<dbReference type="PIRSF" id="PIRSF016020">
    <property type="entry name" value="PHexose_mutarotase"/>
    <property type="match status" value="1"/>
</dbReference>
<evidence type="ECO:0000256" key="1">
    <source>
        <dbReference type="ARBA" id="ARBA00001096"/>
    </source>
</evidence>
<evidence type="ECO:0000256" key="2">
    <source>
        <dbReference type="ARBA" id="ARBA00001712"/>
    </source>
</evidence>
<comment type="similarity">
    <text evidence="4 7">Belongs to the glucose-6-phosphate 1-epimerase family.</text>
</comment>
<dbReference type="GO" id="GO:0004034">
    <property type="term" value="F:aldose 1-epimerase activity"/>
    <property type="evidence" value="ECO:0007669"/>
    <property type="project" value="UniProtKB-EC"/>
</dbReference>
<organism evidence="8 9">
    <name type="scientific">Exocentrus adspersus</name>
    <dbReference type="NCBI Taxonomy" id="1586481"/>
    <lineage>
        <taxon>Eukaryota</taxon>
        <taxon>Metazoa</taxon>
        <taxon>Ecdysozoa</taxon>
        <taxon>Arthropoda</taxon>
        <taxon>Hexapoda</taxon>
        <taxon>Insecta</taxon>
        <taxon>Pterygota</taxon>
        <taxon>Neoptera</taxon>
        <taxon>Endopterygota</taxon>
        <taxon>Coleoptera</taxon>
        <taxon>Polyphaga</taxon>
        <taxon>Cucujiformia</taxon>
        <taxon>Chrysomeloidea</taxon>
        <taxon>Cerambycidae</taxon>
        <taxon>Lamiinae</taxon>
        <taxon>Acanthocinini</taxon>
        <taxon>Exocentrus</taxon>
    </lineage>
</organism>
<evidence type="ECO:0000256" key="6">
    <source>
        <dbReference type="ARBA" id="ARBA00045743"/>
    </source>
</evidence>
<comment type="caution">
    <text evidence="8">The sequence shown here is derived from an EMBL/GenBank/DDBJ whole genome shotgun (WGS) entry which is preliminary data.</text>
</comment>
<dbReference type="SUPFAM" id="SSF74650">
    <property type="entry name" value="Galactose mutarotase-like"/>
    <property type="match status" value="1"/>
</dbReference>
<dbReference type="Pfam" id="PF01263">
    <property type="entry name" value="Aldose_epim"/>
    <property type="match status" value="1"/>
</dbReference>
<dbReference type="InterPro" id="IPR011013">
    <property type="entry name" value="Gal_mutarotase_sf_dom"/>
</dbReference>
<keyword evidence="9" id="KW-1185">Reference proteome</keyword>
<comment type="function">
    <text evidence="6">Mutarotase that catalyzes the interconversion of beta-D-galactose and alpha-D-galactose during galactose metabolism. Beta-D-galactose is metabolized in the liver into glucose 1-phosphate, the primary metabolic fuel, by the action of four enzymes that constitute the Leloir pathway: GALM, GALK1 (galactokinase), GALT (galactose-1-phosphate uridylyltransferase) and GALE (UDP-galactose-4'-epimerase). Involved in the maintenance of the equilibrium between the beta- and alpha-anomers of galactose, therefore ensuring a sufficient supply of the alpha-anomer for GALK1. Also active on D-glucose although shows a preference for galactose over glucose.</text>
</comment>
<dbReference type="Proteomes" id="UP001159042">
    <property type="component" value="Unassembled WGS sequence"/>
</dbReference>
<dbReference type="GO" id="GO:0030246">
    <property type="term" value="F:carbohydrate binding"/>
    <property type="evidence" value="ECO:0007669"/>
    <property type="project" value="UniProtKB-UniRule"/>
</dbReference>
<evidence type="ECO:0000256" key="3">
    <source>
        <dbReference type="ARBA" id="ARBA00004947"/>
    </source>
</evidence>
<dbReference type="GO" id="GO:0005975">
    <property type="term" value="P:carbohydrate metabolic process"/>
    <property type="evidence" value="ECO:0007669"/>
    <property type="project" value="InterPro"/>
</dbReference>
<dbReference type="EMBL" id="JANEYG010000006">
    <property type="protein sequence ID" value="KAJ8922580.1"/>
    <property type="molecule type" value="Genomic_DNA"/>
</dbReference>
<dbReference type="Gene3D" id="2.70.98.10">
    <property type="match status" value="1"/>
</dbReference>
<evidence type="ECO:0000313" key="9">
    <source>
        <dbReference type="Proteomes" id="UP001159042"/>
    </source>
</evidence>